<proteinExistence type="predicted"/>
<protein>
    <submittedName>
        <fullName evidence="2">Predicted protein</fullName>
    </submittedName>
</protein>
<dbReference type="Proteomes" id="UP000008694">
    <property type="component" value="Unassembled WGS sequence"/>
</dbReference>
<sequence>MLQCGSYRTLLAPPDRYLWWLQAAATTTTTVEPAGEQDTIFPSSVDSVVDCTQVLGGGKPLSGIVILMMMLMMTMTKLPTVFTVILLILSRLAV</sequence>
<feature type="transmembrane region" description="Helical" evidence="1">
    <location>
        <begin position="64"/>
        <end position="89"/>
    </location>
</feature>
<keyword evidence="1" id="KW-0812">Transmembrane</keyword>
<evidence type="ECO:0000313" key="3">
    <source>
        <dbReference type="Proteomes" id="UP000008694"/>
    </source>
</evidence>
<organism evidence="3">
    <name type="scientific">Arabidopsis lyrata subsp. lyrata</name>
    <name type="common">Lyre-leaved rock-cress</name>
    <dbReference type="NCBI Taxonomy" id="81972"/>
    <lineage>
        <taxon>Eukaryota</taxon>
        <taxon>Viridiplantae</taxon>
        <taxon>Streptophyta</taxon>
        <taxon>Embryophyta</taxon>
        <taxon>Tracheophyta</taxon>
        <taxon>Spermatophyta</taxon>
        <taxon>Magnoliopsida</taxon>
        <taxon>eudicotyledons</taxon>
        <taxon>Gunneridae</taxon>
        <taxon>Pentapetalae</taxon>
        <taxon>rosids</taxon>
        <taxon>malvids</taxon>
        <taxon>Brassicales</taxon>
        <taxon>Brassicaceae</taxon>
        <taxon>Camelineae</taxon>
        <taxon>Arabidopsis</taxon>
    </lineage>
</organism>
<dbReference type="EMBL" id="GL348788">
    <property type="protein sequence ID" value="EFH39151.1"/>
    <property type="molecule type" value="Genomic_DNA"/>
</dbReference>
<name>D7MWD2_ARALL</name>
<dbReference type="Gramene" id="Al_scaffold_0098_2">
    <property type="protein sequence ID" value="Al_scaffold_0098_2"/>
    <property type="gene ID" value="Al_scaffold_0098_2"/>
</dbReference>
<dbReference type="HOGENOM" id="CLU_2389221_0_0_1"/>
<evidence type="ECO:0000256" key="1">
    <source>
        <dbReference type="SAM" id="Phobius"/>
    </source>
</evidence>
<accession>D7MWD2</accession>
<evidence type="ECO:0000313" key="2">
    <source>
        <dbReference type="EMBL" id="EFH39151.1"/>
    </source>
</evidence>
<reference evidence="3" key="1">
    <citation type="journal article" date="2011" name="Nat. Genet.">
        <title>The Arabidopsis lyrata genome sequence and the basis of rapid genome size change.</title>
        <authorList>
            <person name="Hu T.T."/>
            <person name="Pattyn P."/>
            <person name="Bakker E.G."/>
            <person name="Cao J."/>
            <person name="Cheng J.-F."/>
            <person name="Clark R.M."/>
            <person name="Fahlgren N."/>
            <person name="Fawcett J.A."/>
            <person name="Grimwood J."/>
            <person name="Gundlach H."/>
            <person name="Haberer G."/>
            <person name="Hollister J.D."/>
            <person name="Ossowski S."/>
            <person name="Ottilar R.P."/>
            <person name="Salamov A.A."/>
            <person name="Schneeberger K."/>
            <person name="Spannagl M."/>
            <person name="Wang X."/>
            <person name="Yang L."/>
            <person name="Nasrallah M.E."/>
            <person name="Bergelson J."/>
            <person name="Carrington J.C."/>
            <person name="Gaut B.S."/>
            <person name="Schmutz J."/>
            <person name="Mayer K.F.X."/>
            <person name="Van de Peer Y."/>
            <person name="Grigoriev I.V."/>
            <person name="Nordborg M."/>
            <person name="Weigel D."/>
            <person name="Guo Y.-L."/>
        </authorList>
    </citation>
    <scope>NUCLEOTIDE SEQUENCE [LARGE SCALE GENOMIC DNA]</scope>
    <source>
        <strain evidence="3">cv. MN47</strain>
    </source>
</reference>
<dbReference type="AlphaFoldDB" id="D7MWD2"/>
<gene>
    <name evidence="2" type="ORF">ARALYDRAFT_655294</name>
</gene>
<keyword evidence="1" id="KW-0472">Membrane</keyword>
<keyword evidence="1" id="KW-1133">Transmembrane helix</keyword>
<keyword evidence="3" id="KW-1185">Reference proteome</keyword>